<organism evidence="2">
    <name type="scientific">Eremomyces bilateralis CBS 781.70</name>
    <dbReference type="NCBI Taxonomy" id="1392243"/>
    <lineage>
        <taxon>Eukaryota</taxon>
        <taxon>Fungi</taxon>
        <taxon>Dikarya</taxon>
        <taxon>Ascomycota</taxon>
        <taxon>Pezizomycotina</taxon>
        <taxon>Dothideomycetes</taxon>
        <taxon>Dothideomycetes incertae sedis</taxon>
        <taxon>Eremomycetales</taxon>
        <taxon>Eremomycetaceae</taxon>
        <taxon>Eremomyces</taxon>
    </lineage>
</organism>
<feature type="compositionally biased region" description="Low complexity" evidence="1">
    <location>
        <begin position="25"/>
        <end position="44"/>
    </location>
</feature>
<reference evidence="2 4" key="1">
    <citation type="submission" date="2020-01" db="EMBL/GenBank/DDBJ databases">
        <authorList>
            <consortium name="DOE Joint Genome Institute"/>
            <person name="Haridas S."/>
            <person name="Albert R."/>
            <person name="Binder M."/>
            <person name="Bloem J."/>
            <person name="Labutti K."/>
            <person name="Salamov A."/>
            <person name="Andreopoulos B."/>
            <person name="Baker S.E."/>
            <person name="Barry K."/>
            <person name="Bills G."/>
            <person name="Bluhm B.H."/>
            <person name="Cannon C."/>
            <person name="Castanera R."/>
            <person name="Culley D.E."/>
            <person name="Daum C."/>
            <person name="Ezra D."/>
            <person name="Gonzalez J.B."/>
            <person name="Henrissat B."/>
            <person name="Kuo A."/>
            <person name="Liang C."/>
            <person name="Lipzen A."/>
            <person name="Lutzoni F."/>
            <person name="Magnuson J."/>
            <person name="Mondo S."/>
            <person name="Nolan M."/>
            <person name="Ohm R."/>
            <person name="Pangilinan J."/>
            <person name="Park H.-J."/>
            <person name="Ramirez L."/>
            <person name="Alfaro M."/>
            <person name="Sun H."/>
            <person name="Tritt A."/>
            <person name="Yoshinaga Y."/>
            <person name="Zwiers L.-H."/>
            <person name="Turgeon B.G."/>
            <person name="Goodwin S.B."/>
            <person name="Spatafora J.W."/>
            <person name="Crous P.W."/>
            <person name="Grigoriev I.V."/>
        </authorList>
    </citation>
    <scope>NUCLEOTIDE SEQUENCE</scope>
    <source>
        <strain evidence="2 4">CBS 781.70</strain>
    </source>
</reference>
<evidence type="ECO:0000313" key="3">
    <source>
        <dbReference type="Proteomes" id="UP000504638"/>
    </source>
</evidence>
<keyword evidence="3" id="KW-1185">Reference proteome</keyword>
<feature type="region of interest" description="Disordered" evidence="1">
    <location>
        <begin position="25"/>
        <end position="55"/>
    </location>
</feature>
<dbReference type="EMBL" id="ML975158">
    <property type="protein sequence ID" value="KAF1812407.1"/>
    <property type="molecule type" value="Genomic_DNA"/>
</dbReference>
<name>A0A6G1G2R6_9PEZI</name>
<sequence length="123" mass="13328">MPDAPWQCNTRGASYRQYIRSCTSSPLSPSLGVSSRRSPNSSFSDGVSSISPRVTDSELRKKDLVSAIPGCPILLSLLSDLPGTVAQTVVRRRRLCITLQGRPEPSRSDCVVAQWYMLCAGLG</sequence>
<evidence type="ECO:0000313" key="4">
    <source>
        <dbReference type="RefSeq" id="XP_033534038.1"/>
    </source>
</evidence>
<dbReference type="Proteomes" id="UP000504638">
    <property type="component" value="Unplaced"/>
</dbReference>
<reference evidence="4" key="3">
    <citation type="submission" date="2025-04" db="UniProtKB">
        <authorList>
            <consortium name="RefSeq"/>
        </authorList>
    </citation>
    <scope>IDENTIFICATION</scope>
    <source>
        <strain evidence="4">CBS 781.70</strain>
    </source>
</reference>
<protein>
    <submittedName>
        <fullName evidence="2 4">Uncharacterized protein</fullName>
    </submittedName>
</protein>
<gene>
    <name evidence="2 4" type="ORF">P152DRAFT_458777</name>
</gene>
<dbReference type="AlphaFoldDB" id="A0A6G1G2R6"/>
<accession>A0A6G1G2R6</accession>
<reference evidence="4" key="2">
    <citation type="submission" date="2020-04" db="EMBL/GenBank/DDBJ databases">
        <authorList>
            <consortium name="NCBI Genome Project"/>
        </authorList>
    </citation>
    <scope>NUCLEOTIDE SEQUENCE</scope>
    <source>
        <strain evidence="4">CBS 781.70</strain>
    </source>
</reference>
<dbReference type="GeneID" id="54420115"/>
<evidence type="ECO:0000313" key="2">
    <source>
        <dbReference type="EMBL" id="KAF1812407.1"/>
    </source>
</evidence>
<dbReference type="RefSeq" id="XP_033534038.1">
    <property type="nucleotide sequence ID" value="XM_033679545.1"/>
</dbReference>
<proteinExistence type="predicted"/>
<feature type="compositionally biased region" description="Polar residues" evidence="1">
    <location>
        <begin position="45"/>
        <end position="54"/>
    </location>
</feature>
<evidence type="ECO:0000256" key="1">
    <source>
        <dbReference type="SAM" id="MobiDB-lite"/>
    </source>
</evidence>